<dbReference type="InterPro" id="IPR022656">
    <property type="entry name" value="XPA_C"/>
</dbReference>
<keyword evidence="7" id="KW-0238">DNA-binding</keyword>
<reference evidence="14" key="5">
    <citation type="submission" date="2018-04" db="UniProtKB">
        <authorList>
            <consortium name="EnsemblFungi"/>
        </authorList>
    </citation>
    <scope>IDENTIFICATION</scope>
    <source>
        <strain evidence="14">R3-111a-1</strain>
    </source>
</reference>
<dbReference type="PANTHER" id="PTHR10142:SF0">
    <property type="entry name" value="DNA REPAIR PROTEIN COMPLEMENTING XP-A CELLS"/>
    <property type="match status" value="1"/>
</dbReference>
<evidence type="ECO:0000256" key="7">
    <source>
        <dbReference type="ARBA" id="ARBA00023125"/>
    </source>
</evidence>
<organism evidence="13">
    <name type="scientific">Gaeumannomyces tritici (strain R3-111a-1)</name>
    <name type="common">Wheat and barley take-all root rot fungus</name>
    <name type="synonym">Gaeumannomyces graminis var. tritici</name>
    <dbReference type="NCBI Taxonomy" id="644352"/>
    <lineage>
        <taxon>Eukaryota</taxon>
        <taxon>Fungi</taxon>
        <taxon>Dikarya</taxon>
        <taxon>Ascomycota</taxon>
        <taxon>Pezizomycotina</taxon>
        <taxon>Sordariomycetes</taxon>
        <taxon>Sordariomycetidae</taxon>
        <taxon>Magnaporthales</taxon>
        <taxon>Magnaporthaceae</taxon>
        <taxon>Gaeumannomyces</taxon>
    </lineage>
</organism>
<dbReference type="GO" id="GO:0008270">
    <property type="term" value="F:zinc ion binding"/>
    <property type="evidence" value="ECO:0007669"/>
    <property type="project" value="UniProtKB-KW"/>
</dbReference>
<keyword evidence="3" id="KW-0479">Metal-binding</keyword>
<feature type="compositionally biased region" description="Basic and acidic residues" evidence="11">
    <location>
        <begin position="27"/>
        <end position="48"/>
    </location>
</feature>
<dbReference type="RefSeq" id="XP_009223665.1">
    <property type="nucleotide sequence ID" value="XM_009225401.1"/>
</dbReference>
<keyword evidence="15" id="KW-1185">Reference proteome</keyword>
<dbReference type="GO" id="GO:0006284">
    <property type="term" value="P:base-excision repair"/>
    <property type="evidence" value="ECO:0007669"/>
    <property type="project" value="TreeGrafter"/>
</dbReference>
<feature type="domain" description="XPA C-terminal" evidence="12">
    <location>
        <begin position="256"/>
        <end position="306"/>
    </location>
</feature>
<dbReference type="HOGENOM" id="CLU_053731_0_1_1"/>
<dbReference type="GO" id="GO:0000110">
    <property type="term" value="C:nucleotide-excision repair factor 1 complex"/>
    <property type="evidence" value="ECO:0007669"/>
    <property type="project" value="TreeGrafter"/>
</dbReference>
<evidence type="ECO:0000256" key="8">
    <source>
        <dbReference type="ARBA" id="ARBA00023204"/>
    </source>
</evidence>
<dbReference type="InterPro" id="IPR009061">
    <property type="entry name" value="DNA-bd_dom_put_sf"/>
</dbReference>
<accession>J3P229</accession>
<evidence type="ECO:0000313" key="13">
    <source>
        <dbReference type="EMBL" id="EJT73721.1"/>
    </source>
</evidence>
<keyword evidence="4" id="KW-0227">DNA damage</keyword>
<dbReference type="STRING" id="644352.J3P229"/>
<dbReference type="EnsemblFungi" id="EJT73721">
    <property type="protein sequence ID" value="EJT73721"/>
    <property type="gene ID" value="GGTG_07577"/>
</dbReference>
<reference evidence="14" key="4">
    <citation type="journal article" date="2015" name="G3 (Bethesda)">
        <title>Genome sequences of three phytopathogenic species of the Magnaporthaceae family of fungi.</title>
        <authorList>
            <person name="Okagaki L.H."/>
            <person name="Nunes C.C."/>
            <person name="Sailsbery J."/>
            <person name="Clay B."/>
            <person name="Brown D."/>
            <person name="John T."/>
            <person name="Oh Y."/>
            <person name="Young N."/>
            <person name="Fitzgerald M."/>
            <person name="Haas B.J."/>
            <person name="Zeng Q."/>
            <person name="Young S."/>
            <person name="Adiconis X."/>
            <person name="Fan L."/>
            <person name="Levin J.Z."/>
            <person name="Mitchell T.K."/>
            <person name="Okubara P.A."/>
            <person name="Farman M.L."/>
            <person name="Kohn L.M."/>
            <person name="Birren B."/>
            <person name="Ma L.-J."/>
            <person name="Dean R.A."/>
        </authorList>
    </citation>
    <scope>NUCLEOTIDE SEQUENCE</scope>
    <source>
        <strain evidence="14">R3-111a-1</strain>
    </source>
</reference>
<keyword evidence="8" id="KW-0234">DNA repair</keyword>
<keyword evidence="5" id="KW-0863">Zinc-finger</keyword>
<dbReference type="eggNOG" id="KOG4017">
    <property type="taxonomic scope" value="Eukaryota"/>
</dbReference>
<dbReference type="Gene3D" id="3.90.530.10">
    <property type="entry name" value="XPA C-terminal domain"/>
    <property type="match status" value="1"/>
</dbReference>
<evidence type="ECO:0000256" key="10">
    <source>
        <dbReference type="ARBA" id="ARBA00072989"/>
    </source>
</evidence>
<comment type="similarity">
    <text evidence="2">Belongs to the XPA family.</text>
</comment>
<dbReference type="Pfam" id="PF05181">
    <property type="entry name" value="XPA_C"/>
    <property type="match status" value="1"/>
</dbReference>
<evidence type="ECO:0000256" key="6">
    <source>
        <dbReference type="ARBA" id="ARBA00022833"/>
    </source>
</evidence>
<dbReference type="Proteomes" id="UP000006039">
    <property type="component" value="Unassembled WGS sequence"/>
</dbReference>
<dbReference type="GO" id="GO:0070914">
    <property type="term" value="P:UV-damage excision repair"/>
    <property type="evidence" value="ECO:0007669"/>
    <property type="project" value="TreeGrafter"/>
</dbReference>
<evidence type="ECO:0000256" key="9">
    <source>
        <dbReference type="ARBA" id="ARBA00023242"/>
    </source>
</evidence>
<proteinExistence type="inferred from homology"/>
<evidence type="ECO:0000259" key="12">
    <source>
        <dbReference type="Pfam" id="PF05181"/>
    </source>
</evidence>
<dbReference type="FunFam" id="3.90.530.10:FF:000003">
    <property type="entry name" value="Dna repair rad14 protein"/>
    <property type="match status" value="1"/>
</dbReference>
<keyword evidence="6" id="KW-0862">Zinc</keyword>
<protein>
    <recommendedName>
        <fullName evidence="10">DNA repair protein RAD14</fullName>
    </recommendedName>
</protein>
<dbReference type="PANTHER" id="PTHR10142">
    <property type="entry name" value="DNA REPAIR PROTEIN COMPLEMENTING XP-A CELLS"/>
    <property type="match status" value="1"/>
</dbReference>
<reference evidence="13" key="2">
    <citation type="submission" date="2010-07" db="EMBL/GenBank/DDBJ databases">
        <authorList>
            <consortium name="The Broad Institute Genome Sequencing Platform"/>
            <consortium name="Broad Institute Genome Sequencing Center for Infectious Disease"/>
            <person name="Ma L.-J."/>
            <person name="Dead R."/>
            <person name="Young S."/>
            <person name="Zeng Q."/>
            <person name="Koehrsen M."/>
            <person name="Alvarado L."/>
            <person name="Berlin A."/>
            <person name="Chapman S.B."/>
            <person name="Chen Z."/>
            <person name="Freedman E."/>
            <person name="Gellesch M."/>
            <person name="Goldberg J."/>
            <person name="Griggs A."/>
            <person name="Gujja S."/>
            <person name="Heilman E.R."/>
            <person name="Heiman D."/>
            <person name="Hepburn T."/>
            <person name="Howarth C."/>
            <person name="Jen D."/>
            <person name="Larson L."/>
            <person name="Mehta T."/>
            <person name="Neiman D."/>
            <person name="Pearson M."/>
            <person name="Roberts A."/>
            <person name="Saif S."/>
            <person name="Shea T."/>
            <person name="Shenoy N."/>
            <person name="Sisk P."/>
            <person name="Stolte C."/>
            <person name="Sykes S."/>
            <person name="Walk T."/>
            <person name="White J."/>
            <person name="Yandava C."/>
            <person name="Haas B."/>
            <person name="Nusbaum C."/>
            <person name="Birren B."/>
        </authorList>
    </citation>
    <scope>NUCLEOTIDE SEQUENCE</scope>
    <source>
        <strain evidence="13">R3-111a-1</strain>
    </source>
</reference>
<evidence type="ECO:0000256" key="5">
    <source>
        <dbReference type="ARBA" id="ARBA00022771"/>
    </source>
</evidence>
<evidence type="ECO:0000256" key="2">
    <source>
        <dbReference type="ARBA" id="ARBA00005548"/>
    </source>
</evidence>
<dbReference type="EMBL" id="GL385398">
    <property type="protein sequence ID" value="EJT73721.1"/>
    <property type="molecule type" value="Genomic_DNA"/>
</dbReference>
<dbReference type="FunCoup" id="J3P229">
    <property type="interactions" value="90"/>
</dbReference>
<dbReference type="GO" id="GO:0003684">
    <property type="term" value="F:damaged DNA binding"/>
    <property type="evidence" value="ECO:0007669"/>
    <property type="project" value="InterPro"/>
</dbReference>
<dbReference type="SUPFAM" id="SSF46955">
    <property type="entry name" value="Putative DNA-binding domain"/>
    <property type="match status" value="1"/>
</dbReference>
<evidence type="ECO:0000313" key="15">
    <source>
        <dbReference type="Proteomes" id="UP000006039"/>
    </source>
</evidence>
<dbReference type="NCBIfam" id="TIGR00598">
    <property type="entry name" value="rad14"/>
    <property type="match status" value="1"/>
</dbReference>
<reference evidence="13" key="3">
    <citation type="submission" date="2010-09" db="EMBL/GenBank/DDBJ databases">
        <title>Annotation of Gaeumannomyces graminis var. tritici R3-111a-1.</title>
        <authorList>
            <consortium name="The Broad Institute Genome Sequencing Platform"/>
            <person name="Ma L.-J."/>
            <person name="Dead R."/>
            <person name="Young S.K."/>
            <person name="Zeng Q."/>
            <person name="Gargeya S."/>
            <person name="Fitzgerald M."/>
            <person name="Haas B."/>
            <person name="Abouelleil A."/>
            <person name="Alvarado L."/>
            <person name="Arachchi H.M."/>
            <person name="Berlin A."/>
            <person name="Brown A."/>
            <person name="Chapman S.B."/>
            <person name="Chen Z."/>
            <person name="Dunbar C."/>
            <person name="Freedman E."/>
            <person name="Gearin G."/>
            <person name="Gellesch M."/>
            <person name="Goldberg J."/>
            <person name="Griggs A."/>
            <person name="Gujja S."/>
            <person name="Heiman D."/>
            <person name="Howarth C."/>
            <person name="Larson L."/>
            <person name="Lui A."/>
            <person name="MacDonald P.J.P."/>
            <person name="Mehta T."/>
            <person name="Montmayeur A."/>
            <person name="Murphy C."/>
            <person name="Neiman D."/>
            <person name="Pearson M."/>
            <person name="Priest M."/>
            <person name="Roberts A."/>
            <person name="Saif S."/>
            <person name="Shea T."/>
            <person name="Shenoy N."/>
            <person name="Sisk P."/>
            <person name="Stolte C."/>
            <person name="Sykes S."/>
            <person name="Yandava C."/>
            <person name="Wortman J."/>
            <person name="Nusbaum C."/>
            <person name="Birren B."/>
        </authorList>
    </citation>
    <scope>NUCLEOTIDE SEQUENCE</scope>
    <source>
        <strain evidence="13">R3-111a-1</strain>
    </source>
</reference>
<dbReference type="GO" id="GO:0000715">
    <property type="term" value="P:nucleotide-excision repair, DNA damage recognition"/>
    <property type="evidence" value="ECO:0007669"/>
    <property type="project" value="TreeGrafter"/>
</dbReference>
<gene>
    <name evidence="14" type="primary">20348035</name>
    <name evidence="13" type="ORF">GGTG_07577</name>
</gene>
<feature type="compositionally biased region" description="Low complexity" evidence="11">
    <location>
        <begin position="101"/>
        <end position="112"/>
    </location>
</feature>
<dbReference type="AlphaFoldDB" id="J3P229"/>
<dbReference type="InterPro" id="IPR000465">
    <property type="entry name" value="XPA/RAD14"/>
</dbReference>
<comment type="subcellular location">
    <subcellularLocation>
        <location evidence="1">Nucleus</location>
    </subcellularLocation>
</comment>
<dbReference type="OrthoDB" id="5368863at2759"/>
<evidence type="ECO:0000256" key="4">
    <source>
        <dbReference type="ARBA" id="ARBA00022763"/>
    </source>
</evidence>
<evidence type="ECO:0000256" key="11">
    <source>
        <dbReference type="SAM" id="MobiDB-lite"/>
    </source>
</evidence>
<evidence type="ECO:0000313" key="14">
    <source>
        <dbReference type="EnsemblFungi" id="EJT73721"/>
    </source>
</evidence>
<reference evidence="15" key="1">
    <citation type="submission" date="2010-07" db="EMBL/GenBank/DDBJ databases">
        <title>The genome sequence of Gaeumannomyces graminis var. tritici strain R3-111a-1.</title>
        <authorList>
            <consortium name="The Broad Institute Genome Sequencing Platform"/>
            <person name="Ma L.-J."/>
            <person name="Dead R."/>
            <person name="Young S."/>
            <person name="Zeng Q."/>
            <person name="Koehrsen M."/>
            <person name="Alvarado L."/>
            <person name="Berlin A."/>
            <person name="Chapman S.B."/>
            <person name="Chen Z."/>
            <person name="Freedman E."/>
            <person name="Gellesch M."/>
            <person name="Goldberg J."/>
            <person name="Griggs A."/>
            <person name="Gujja S."/>
            <person name="Heilman E.R."/>
            <person name="Heiman D."/>
            <person name="Hepburn T."/>
            <person name="Howarth C."/>
            <person name="Jen D."/>
            <person name="Larson L."/>
            <person name="Mehta T."/>
            <person name="Neiman D."/>
            <person name="Pearson M."/>
            <person name="Roberts A."/>
            <person name="Saif S."/>
            <person name="Shea T."/>
            <person name="Shenoy N."/>
            <person name="Sisk P."/>
            <person name="Stolte C."/>
            <person name="Sykes S."/>
            <person name="Walk T."/>
            <person name="White J."/>
            <person name="Yandava C."/>
            <person name="Haas B."/>
            <person name="Nusbaum C."/>
            <person name="Birren B."/>
        </authorList>
    </citation>
    <scope>NUCLEOTIDE SEQUENCE [LARGE SCALE GENOMIC DNA]</scope>
    <source>
        <strain evidence="15">R3-111a-1</strain>
    </source>
</reference>
<keyword evidence="9" id="KW-0539">Nucleus</keyword>
<dbReference type="VEuPathDB" id="FungiDB:GGTG_07577"/>
<name>J3P229_GAET3</name>
<feature type="region of interest" description="Disordered" evidence="11">
    <location>
        <begin position="1"/>
        <end position="129"/>
    </location>
</feature>
<dbReference type="GO" id="GO:1901255">
    <property type="term" value="P:nucleotide-excision repair involved in interstrand cross-link repair"/>
    <property type="evidence" value="ECO:0007669"/>
    <property type="project" value="TreeGrafter"/>
</dbReference>
<dbReference type="GeneID" id="20348035"/>
<dbReference type="InterPro" id="IPR037129">
    <property type="entry name" value="XPA_sf"/>
</dbReference>
<evidence type="ECO:0000256" key="3">
    <source>
        <dbReference type="ARBA" id="ARBA00022723"/>
    </source>
</evidence>
<dbReference type="CDD" id="cd21077">
    <property type="entry name" value="DBD_Rad14"/>
    <property type="match status" value="1"/>
</dbReference>
<sequence length="417" mass="46402">MMEAPGTPPRQHASSGRRPPSPPTPEVTRRIEENRLKAKAIRDQHEAAARAAGRSTLPPKTASGFVATDDIHIVGGDNSRATRSSRKRPHSETESSAGPPTTRASTAISRATVPTSIRDARAAPTKAGEEAPLKAARKFTNYVDYNLSAMTDTKGGFMTADDDPHNYALNSGAKGKGAAEEQRPAHMTQEEWERKQLLNKLRRQKAGPFEPGMSALVSDAERKKCRECASLEVDFVWDEVFGVCVCGTCKEKFPEKYSLLTKTECRQDYLLTEPELRDEELLPHLNKPNPHKSHWHDMMLFLRCQVEEYALGPKRWGSTEALDAEFERREADKRVRKEEKFKSKLAELKKRTHADAFRRATKAGLAEAGGVRATKFGDRIGARGPHVHDWGRAVENEAGLSVKTCQSCGMEVEELEF</sequence>
<evidence type="ECO:0000256" key="1">
    <source>
        <dbReference type="ARBA" id="ARBA00004123"/>
    </source>
</evidence>